<dbReference type="EMBL" id="BSPP01000007">
    <property type="protein sequence ID" value="GLS86747.1"/>
    <property type="molecule type" value="Genomic_DNA"/>
</dbReference>
<accession>A0AA37X016</accession>
<sequence length="137" mass="14183">MPDLVSGIVALGLVRPILAADLQHNHSANLATWINFALLFYVTAVFANIGLGGNTALLKTPSSILVMVVVGMANLNARRYGEIVVPILILFGAFNVTSASAAMGLSGFALITLSAVGAAFLIDMGRVKEAMLSKPAA</sequence>
<evidence type="ECO:0000313" key="3">
    <source>
        <dbReference type="Proteomes" id="UP001157355"/>
    </source>
</evidence>
<keyword evidence="1" id="KW-1133">Transmembrane helix</keyword>
<keyword evidence="1" id="KW-0472">Membrane</keyword>
<organism evidence="2 3">
    <name type="scientific">Cypionkella aquatica</name>
    <dbReference type="NCBI Taxonomy" id="1756042"/>
    <lineage>
        <taxon>Bacteria</taxon>
        <taxon>Pseudomonadati</taxon>
        <taxon>Pseudomonadota</taxon>
        <taxon>Alphaproteobacteria</taxon>
        <taxon>Rhodobacterales</taxon>
        <taxon>Paracoccaceae</taxon>
        <taxon>Cypionkella</taxon>
    </lineage>
</organism>
<evidence type="ECO:0000313" key="2">
    <source>
        <dbReference type="EMBL" id="GLS86747.1"/>
    </source>
</evidence>
<proteinExistence type="predicted"/>
<gene>
    <name evidence="2" type="ORF">GCM10010873_17210</name>
</gene>
<feature type="transmembrane region" description="Helical" evidence="1">
    <location>
        <begin position="35"/>
        <end position="58"/>
    </location>
</feature>
<name>A0AA37X016_9RHOB</name>
<protein>
    <submittedName>
        <fullName evidence="2">Uncharacterized protein</fullName>
    </submittedName>
</protein>
<dbReference type="Proteomes" id="UP001157355">
    <property type="component" value="Unassembled WGS sequence"/>
</dbReference>
<keyword evidence="3" id="KW-1185">Reference proteome</keyword>
<reference evidence="2 3" key="1">
    <citation type="journal article" date="2014" name="Int. J. Syst. Evol. Microbiol.">
        <title>Complete genome sequence of Corynebacterium casei LMG S-19264T (=DSM 44701T), isolated from a smear-ripened cheese.</title>
        <authorList>
            <consortium name="US DOE Joint Genome Institute (JGI-PGF)"/>
            <person name="Walter F."/>
            <person name="Albersmeier A."/>
            <person name="Kalinowski J."/>
            <person name="Ruckert C."/>
        </authorList>
    </citation>
    <scope>NUCLEOTIDE SEQUENCE [LARGE SCALE GENOMIC DNA]</scope>
    <source>
        <strain evidence="2 3">NBRC 111766</strain>
    </source>
</reference>
<keyword evidence="1" id="KW-0812">Transmembrane</keyword>
<dbReference type="AlphaFoldDB" id="A0AA37X016"/>
<evidence type="ECO:0000256" key="1">
    <source>
        <dbReference type="SAM" id="Phobius"/>
    </source>
</evidence>
<feature type="transmembrane region" description="Helical" evidence="1">
    <location>
        <begin position="102"/>
        <end position="122"/>
    </location>
</feature>
<feature type="transmembrane region" description="Helical" evidence="1">
    <location>
        <begin position="79"/>
        <end position="96"/>
    </location>
</feature>
<comment type="caution">
    <text evidence="2">The sequence shown here is derived from an EMBL/GenBank/DDBJ whole genome shotgun (WGS) entry which is preliminary data.</text>
</comment>